<proteinExistence type="inferred from homology"/>
<comment type="caution">
    <text evidence="4">The sequence shown here is derived from an EMBL/GenBank/DDBJ whole genome shotgun (WGS) entry which is preliminary data.</text>
</comment>
<dbReference type="EMBL" id="MU857603">
    <property type="protein sequence ID" value="KAK4251906.1"/>
    <property type="molecule type" value="Genomic_DNA"/>
</dbReference>
<name>A0AAN7D1T5_9PEZI</name>
<dbReference type="InterPro" id="IPR007991">
    <property type="entry name" value="RNA_pol_I_trans_ini_fac_RRN3"/>
</dbReference>
<dbReference type="InterPro" id="IPR016024">
    <property type="entry name" value="ARM-type_fold"/>
</dbReference>
<dbReference type="Proteomes" id="UP001303647">
    <property type="component" value="Unassembled WGS sequence"/>
</dbReference>
<feature type="region of interest" description="Disordered" evidence="3">
    <location>
        <begin position="109"/>
        <end position="133"/>
    </location>
</feature>
<comment type="similarity">
    <text evidence="1">Belongs to the RRN3 family.</text>
</comment>
<feature type="compositionally biased region" description="Acidic residues" evidence="3">
    <location>
        <begin position="662"/>
        <end position="683"/>
    </location>
</feature>
<feature type="compositionally biased region" description="Basic residues" evidence="3">
    <location>
        <begin position="770"/>
        <end position="781"/>
    </location>
</feature>
<dbReference type="Gene3D" id="1.20.5.170">
    <property type="match status" value="1"/>
</dbReference>
<dbReference type="PANTHER" id="PTHR12790:SF0">
    <property type="entry name" value="RNA POLYMERASE I-SPECIFIC TRANSCRIPTION INITIATION FACTOR RRN3-RELATED"/>
    <property type="match status" value="1"/>
</dbReference>
<evidence type="ECO:0000313" key="4">
    <source>
        <dbReference type="EMBL" id="KAK4251906.1"/>
    </source>
</evidence>
<dbReference type="GO" id="GO:0003743">
    <property type="term" value="F:translation initiation factor activity"/>
    <property type="evidence" value="ECO:0007669"/>
    <property type="project" value="UniProtKB-KW"/>
</dbReference>
<dbReference type="PANTHER" id="PTHR12790">
    <property type="entry name" value="TRANSCRIPTION INITIATION FACTOR IA RRN3"/>
    <property type="match status" value="1"/>
</dbReference>
<dbReference type="GO" id="GO:0006361">
    <property type="term" value="P:transcription initiation at RNA polymerase I promoter"/>
    <property type="evidence" value="ECO:0007669"/>
    <property type="project" value="InterPro"/>
</dbReference>
<keyword evidence="4" id="KW-0648">Protein biosynthesis</keyword>
<dbReference type="SUPFAM" id="SSF48371">
    <property type="entry name" value="ARM repeat"/>
    <property type="match status" value="1"/>
</dbReference>
<keyword evidence="4" id="KW-0396">Initiation factor</keyword>
<feature type="region of interest" description="Disordered" evidence="3">
    <location>
        <begin position="661"/>
        <end position="717"/>
    </location>
</feature>
<dbReference type="GO" id="GO:0003700">
    <property type="term" value="F:DNA-binding transcription factor activity"/>
    <property type="evidence" value="ECO:0007669"/>
    <property type="project" value="InterPro"/>
</dbReference>
<organism evidence="4 5">
    <name type="scientific">Corynascus novoguineensis</name>
    <dbReference type="NCBI Taxonomy" id="1126955"/>
    <lineage>
        <taxon>Eukaryota</taxon>
        <taxon>Fungi</taxon>
        <taxon>Dikarya</taxon>
        <taxon>Ascomycota</taxon>
        <taxon>Pezizomycotina</taxon>
        <taxon>Sordariomycetes</taxon>
        <taxon>Sordariomycetidae</taxon>
        <taxon>Sordariales</taxon>
        <taxon>Chaetomiaceae</taxon>
        <taxon>Corynascus</taxon>
    </lineage>
</organism>
<reference evidence="4" key="1">
    <citation type="journal article" date="2023" name="Mol. Phylogenet. Evol.">
        <title>Genome-scale phylogeny and comparative genomics of the fungal order Sordariales.</title>
        <authorList>
            <person name="Hensen N."/>
            <person name="Bonometti L."/>
            <person name="Westerberg I."/>
            <person name="Brannstrom I.O."/>
            <person name="Guillou S."/>
            <person name="Cros-Aarteil S."/>
            <person name="Calhoun S."/>
            <person name="Haridas S."/>
            <person name="Kuo A."/>
            <person name="Mondo S."/>
            <person name="Pangilinan J."/>
            <person name="Riley R."/>
            <person name="LaButti K."/>
            <person name="Andreopoulos B."/>
            <person name="Lipzen A."/>
            <person name="Chen C."/>
            <person name="Yan M."/>
            <person name="Daum C."/>
            <person name="Ng V."/>
            <person name="Clum A."/>
            <person name="Steindorff A."/>
            <person name="Ohm R.A."/>
            <person name="Martin F."/>
            <person name="Silar P."/>
            <person name="Natvig D.O."/>
            <person name="Lalanne C."/>
            <person name="Gautier V."/>
            <person name="Ament-Velasquez S.L."/>
            <person name="Kruys A."/>
            <person name="Hutchinson M.I."/>
            <person name="Powell A.J."/>
            <person name="Barry K."/>
            <person name="Miller A.N."/>
            <person name="Grigoriev I.V."/>
            <person name="Debuchy R."/>
            <person name="Gladieux P."/>
            <person name="Hiltunen Thoren M."/>
            <person name="Johannesson H."/>
        </authorList>
    </citation>
    <scope>NUCLEOTIDE SEQUENCE</scope>
    <source>
        <strain evidence="4">CBS 359.72</strain>
    </source>
</reference>
<gene>
    <name evidence="4" type="ORF">C7999DRAFT_37277</name>
</gene>
<sequence>MTTISSVTRSPASTVASSPIKPILRKPASVLGTRSRSEDSGDADEEEPPTKRQKKTVVFNEELNMVKEISGKSLEDAKKEVRQALEGHSRGDDEDYDNLKEIFMPILKKRRMPDDDDEEEDDDEDEEGEDGATKPQDLIVYVVALTGYVPLLGRSCSGLLRSVLRCSWLERDETFARAYIQLLAAISSVQGSFFTQVLTMIVDKFTETRHTSSVPGFAPVDPKTKREWLHVGLKYLLELFPAGQHLILNLVSSKFPYTEASKAVHMEYIDHLLRLKAARPELERDIMELILSRLVKLDVEMSLDLENDDDETTRAVLRQLEASDAKNEDEDDDSDAESVLSDDDDLNEQAKRVLMIKSKLETMDAILDLLFSIYNPVFEDPDSPEAIEAFQDLLSDFSNVILPHLKSRHTQYLLFKFAMKSNQLMEMFIGTLFNLAFESNRPPVVKQAAVAYLASFTARGARVQSEQVQMITKTFLDYMDHYRSIHTGCRGPDVRRYSQYYAYFQGLLYIFCFRWRDLIDQDLVPSNLDWDDPASFIGQELPWMTGLKSRLQANIGSRLNPLKCCSPIIVDEFARLSHHLRLMYIYAQIEKNKSVHLSQFFTGSYATGGALRDTGLEFDDEKWTHLEACFPFDPFQLPVAKRWLDLENSYVAWRPMALLDRDGDEDEDGEDDEDNEDDSEFEDGGVVTSFQEDTATDEEGDYMMADAGEPGRPSFSEFWKKSSETLGLKKLRFVEGRPGKRSKGAGSGSSEIQNEASGDPAVDKAQTRRAQVRRAQAQHRERKANYVRQLEMDIARIRDMIEASEKDTKMLLDENKAMREQLLQVTGKGSLPLSLDQGVSLLNEMPQSPQLSSGLLQDPGTVTQPAAPFRQRESCASKLTSRSSLEHICRAHFLPCLYNPNTDVTTPVFGFETSGHTLMATSVALRNAPEHIFDAVARTDRALFPDSPPLLSLAPVPAATTTEATIQPQSADCNQILQNCVAANTDDSNSGSLSWTTTALTLRSLHGLASSLLPLSNPESYDHDDGGIDGGGDNVELAPVQAFFELAHRFGADRLLCNNHDGYDGGGDGSGTTFSVLDALKRELVASGAIRCPHFGALIDREAFEGAVRRVLGTSAA</sequence>
<dbReference type="GO" id="GO:0001042">
    <property type="term" value="F:RNA polymerase I core binding"/>
    <property type="evidence" value="ECO:0007669"/>
    <property type="project" value="TreeGrafter"/>
</dbReference>
<dbReference type="CDD" id="cd14688">
    <property type="entry name" value="bZIP_YAP"/>
    <property type="match status" value="1"/>
</dbReference>
<dbReference type="GO" id="GO:0001181">
    <property type="term" value="F:RNA polymerase I general transcription initiation factor activity"/>
    <property type="evidence" value="ECO:0007669"/>
    <property type="project" value="InterPro"/>
</dbReference>
<feature type="compositionally biased region" description="Acidic residues" evidence="3">
    <location>
        <begin position="327"/>
        <end position="342"/>
    </location>
</feature>
<feature type="coiled-coil region" evidence="2">
    <location>
        <begin position="787"/>
        <end position="821"/>
    </location>
</feature>
<evidence type="ECO:0000256" key="1">
    <source>
        <dbReference type="ARBA" id="ARBA00010098"/>
    </source>
</evidence>
<evidence type="ECO:0000313" key="5">
    <source>
        <dbReference type="Proteomes" id="UP001303647"/>
    </source>
</evidence>
<evidence type="ECO:0000256" key="2">
    <source>
        <dbReference type="SAM" id="Coils"/>
    </source>
</evidence>
<dbReference type="InterPro" id="IPR046347">
    <property type="entry name" value="bZIP_sf"/>
</dbReference>
<dbReference type="AlphaFoldDB" id="A0AAN7D1T5"/>
<protein>
    <submittedName>
        <fullName evidence="4">RNA polymerase I-specific transcription initiation factor RRN3-domain-containing protein</fullName>
    </submittedName>
</protein>
<feature type="compositionally biased region" description="Acidic residues" evidence="3">
    <location>
        <begin position="114"/>
        <end position="130"/>
    </location>
</feature>
<keyword evidence="2" id="KW-0175">Coiled coil</keyword>
<feature type="region of interest" description="Disordered" evidence="3">
    <location>
        <begin position="1"/>
        <end position="59"/>
    </location>
</feature>
<feature type="region of interest" description="Disordered" evidence="3">
    <location>
        <begin position="730"/>
        <end position="781"/>
    </location>
</feature>
<feature type="compositionally biased region" description="Polar residues" evidence="3">
    <location>
        <begin position="1"/>
        <end position="17"/>
    </location>
</feature>
<reference evidence="4" key="2">
    <citation type="submission" date="2023-05" db="EMBL/GenBank/DDBJ databases">
        <authorList>
            <consortium name="Lawrence Berkeley National Laboratory"/>
            <person name="Steindorff A."/>
            <person name="Hensen N."/>
            <person name="Bonometti L."/>
            <person name="Westerberg I."/>
            <person name="Brannstrom I.O."/>
            <person name="Guillou S."/>
            <person name="Cros-Aarteil S."/>
            <person name="Calhoun S."/>
            <person name="Haridas S."/>
            <person name="Kuo A."/>
            <person name="Mondo S."/>
            <person name="Pangilinan J."/>
            <person name="Riley R."/>
            <person name="Labutti K."/>
            <person name="Andreopoulos B."/>
            <person name="Lipzen A."/>
            <person name="Chen C."/>
            <person name="Yanf M."/>
            <person name="Daum C."/>
            <person name="Ng V."/>
            <person name="Clum A."/>
            <person name="Ohm R."/>
            <person name="Martin F."/>
            <person name="Silar P."/>
            <person name="Natvig D."/>
            <person name="Lalanne C."/>
            <person name="Gautier V."/>
            <person name="Ament-Velasquez S.L."/>
            <person name="Kruys A."/>
            <person name="Hutchinson M.I."/>
            <person name="Powell A.J."/>
            <person name="Barry K."/>
            <person name="Miller A.N."/>
            <person name="Grigoriev I.V."/>
            <person name="Debuchy R."/>
            <person name="Gladieux P."/>
            <person name="Thoren M.H."/>
            <person name="Johannesson H."/>
        </authorList>
    </citation>
    <scope>NUCLEOTIDE SEQUENCE</scope>
    <source>
        <strain evidence="4">CBS 359.72</strain>
    </source>
</reference>
<evidence type="ECO:0000256" key="3">
    <source>
        <dbReference type="SAM" id="MobiDB-lite"/>
    </source>
</evidence>
<dbReference type="GO" id="GO:0005634">
    <property type="term" value="C:nucleus"/>
    <property type="evidence" value="ECO:0007669"/>
    <property type="project" value="TreeGrafter"/>
</dbReference>
<keyword evidence="5" id="KW-1185">Reference proteome</keyword>
<feature type="region of interest" description="Disordered" evidence="3">
    <location>
        <begin position="320"/>
        <end position="342"/>
    </location>
</feature>
<dbReference type="Pfam" id="PF05327">
    <property type="entry name" value="RRN3"/>
    <property type="match status" value="1"/>
</dbReference>
<dbReference type="SUPFAM" id="SSF57959">
    <property type="entry name" value="Leucine zipper domain"/>
    <property type="match status" value="1"/>
</dbReference>
<accession>A0AAN7D1T5</accession>